<evidence type="ECO:0000259" key="4">
    <source>
        <dbReference type="Pfam" id="PF01370"/>
    </source>
</evidence>
<evidence type="ECO:0000313" key="5">
    <source>
        <dbReference type="Proteomes" id="UP000694853"/>
    </source>
</evidence>
<comment type="similarity">
    <text evidence="3">Belongs to the NAD(P)-dependent epimerase/dehydratase family. Dihydroflavonol-4-reductase subfamily.</text>
</comment>
<gene>
    <name evidence="6" type="primary">LOC113866164</name>
</gene>
<dbReference type="SUPFAM" id="SSF51735">
    <property type="entry name" value="NAD(P)-binding Rossmann-fold domains"/>
    <property type="match status" value="1"/>
</dbReference>
<dbReference type="InterPro" id="IPR050425">
    <property type="entry name" value="NAD(P)_dehydrat-like"/>
</dbReference>
<dbReference type="InterPro" id="IPR001509">
    <property type="entry name" value="Epimerase_deHydtase"/>
</dbReference>
<dbReference type="PANTHER" id="PTHR10366">
    <property type="entry name" value="NAD DEPENDENT EPIMERASE/DEHYDRATASE"/>
    <property type="match status" value="1"/>
</dbReference>
<reference evidence="5" key="1">
    <citation type="journal article" date="2019" name="Toxins">
        <title>Detection of Abrin-Like and Prepropulchellin-Like Toxin Genes and Transcripts Using Whole Genome Sequencing and Full-Length Transcript Sequencing of Abrus precatorius.</title>
        <authorList>
            <person name="Hovde B.T."/>
            <person name="Daligault H.E."/>
            <person name="Hanschen E.R."/>
            <person name="Kunde Y.A."/>
            <person name="Johnson M.B."/>
            <person name="Starkenburg S.R."/>
            <person name="Johnson S.L."/>
        </authorList>
    </citation>
    <scope>NUCLEOTIDE SEQUENCE [LARGE SCALE GENOMIC DNA]</scope>
</reference>
<evidence type="ECO:0000256" key="1">
    <source>
        <dbReference type="ARBA" id="ARBA00022857"/>
    </source>
</evidence>
<dbReference type="Pfam" id="PF01370">
    <property type="entry name" value="Epimerase"/>
    <property type="match status" value="1"/>
</dbReference>
<evidence type="ECO:0000256" key="2">
    <source>
        <dbReference type="ARBA" id="ARBA00023002"/>
    </source>
</evidence>
<dbReference type="Gene3D" id="3.40.50.720">
    <property type="entry name" value="NAD(P)-binding Rossmann-like Domain"/>
    <property type="match status" value="1"/>
</dbReference>
<keyword evidence="1" id="KW-0521">NADP</keyword>
<keyword evidence="5" id="KW-1185">Reference proteome</keyword>
<dbReference type="PANTHER" id="PTHR10366:SF563">
    <property type="entry name" value="CINNAMOYL-COA REDUCTASE 16"/>
    <property type="match status" value="1"/>
</dbReference>
<feature type="domain" description="NAD-dependent epimerase/dehydratase" evidence="4">
    <location>
        <begin position="10"/>
        <end position="249"/>
    </location>
</feature>
<dbReference type="FunFam" id="3.40.50.720:FF:000085">
    <property type="entry name" value="Dihydroflavonol reductase"/>
    <property type="match status" value="1"/>
</dbReference>
<name>A0A8B8LPQ5_ABRPR</name>
<dbReference type="GO" id="GO:0016616">
    <property type="term" value="F:oxidoreductase activity, acting on the CH-OH group of donors, NAD or NADP as acceptor"/>
    <property type="evidence" value="ECO:0007669"/>
    <property type="project" value="TreeGrafter"/>
</dbReference>
<dbReference type="RefSeq" id="XP_027356849.1">
    <property type="nucleotide sequence ID" value="XM_027501048.1"/>
</dbReference>
<sequence length="326" mass="36171">MEERKLKGRVCVTGGAGFIASWIIKRLLQNDYYVNLTVRQDPEYGEDTSFLYNLPGASERLQVFNANLSDPESFNAAIEGCTGVFHVACEVGHQIKEPEEVVTKRSIDGARGILKACLNSKTVKRVVYTSSAAAVSFKDKEDGVKDESFWSDVDYLRSSKILTWFYAVSKILTEKAMLEFGEQNGLDVVSVIPTMVLGPFITPKPPSSVLASLCLAFGTHPVGFALPAAMVHVDDLAKAHIFLLEHPNPKGRYICSSCYVTAEMVSQIASTKYPEFQQKTPDQVIKLPDYSSKKLIDLGFVFKYGLEEMLDDAIQCCKEKGIPLKW</sequence>
<keyword evidence="2" id="KW-0560">Oxidoreductase</keyword>
<organism evidence="5 6">
    <name type="scientific">Abrus precatorius</name>
    <name type="common">Indian licorice</name>
    <name type="synonym">Glycine abrus</name>
    <dbReference type="NCBI Taxonomy" id="3816"/>
    <lineage>
        <taxon>Eukaryota</taxon>
        <taxon>Viridiplantae</taxon>
        <taxon>Streptophyta</taxon>
        <taxon>Embryophyta</taxon>
        <taxon>Tracheophyta</taxon>
        <taxon>Spermatophyta</taxon>
        <taxon>Magnoliopsida</taxon>
        <taxon>eudicotyledons</taxon>
        <taxon>Gunneridae</taxon>
        <taxon>Pentapetalae</taxon>
        <taxon>rosids</taxon>
        <taxon>fabids</taxon>
        <taxon>Fabales</taxon>
        <taxon>Fabaceae</taxon>
        <taxon>Papilionoideae</taxon>
        <taxon>50 kb inversion clade</taxon>
        <taxon>NPAAA clade</taxon>
        <taxon>indigoferoid/millettioid clade</taxon>
        <taxon>Abreae</taxon>
        <taxon>Abrus</taxon>
    </lineage>
</organism>
<reference evidence="6" key="2">
    <citation type="submission" date="2025-08" db="UniProtKB">
        <authorList>
            <consortium name="RefSeq"/>
        </authorList>
    </citation>
    <scope>IDENTIFICATION</scope>
    <source>
        <tissue evidence="6">Young leaves</tissue>
    </source>
</reference>
<evidence type="ECO:0000256" key="3">
    <source>
        <dbReference type="ARBA" id="ARBA00023445"/>
    </source>
</evidence>
<proteinExistence type="inferred from homology"/>
<dbReference type="OrthoDB" id="2735536at2759"/>
<evidence type="ECO:0000313" key="6">
    <source>
        <dbReference type="RefSeq" id="XP_027356849.1"/>
    </source>
</evidence>
<dbReference type="KEGG" id="aprc:113866164"/>
<dbReference type="InterPro" id="IPR036291">
    <property type="entry name" value="NAD(P)-bd_dom_sf"/>
</dbReference>
<dbReference type="CDD" id="cd08958">
    <property type="entry name" value="FR_SDR_e"/>
    <property type="match status" value="1"/>
</dbReference>
<dbReference type="AlphaFoldDB" id="A0A8B8LPQ5"/>
<dbReference type="GeneID" id="113866164"/>
<accession>A0A8B8LPQ5</accession>
<dbReference type="Proteomes" id="UP000694853">
    <property type="component" value="Unplaced"/>
</dbReference>
<protein>
    <submittedName>
        <fullName evidence="6">Vestitone reductase-like</fullName>
    </submittedName>
</protein>